<evidence type="ECO:0000256" key="8">
    <source>
        <dbReference type="ARBA" id="ARBA00041244"/>
    </source>
</evidence>
<evidence type="ECO:0000256" key="2">
    <source>
        <dbReference type="ARBA" id="ARBA00006260"/>
    </source>
</evidence>
<dbReference type="Proteomes" id="UP000245946">
    <property type="component" value="Unassembled WGS sequence"/>
</dbReference>
<dbReference type="PANTHER" id="PTHR10709">
    <property type="entry name" value="ACTIN-RELATED PROTEIN 2/3 COMPLEX SUBUNIT 1"/>
    <property type="match status" value="1"/>
</dbReference>
<dbReference type="InterPro" id="IPR001680">
    <property type="entry name" value="WD40_rpt"/>
</dbReference>
<protein>
    <recommendedName>
        <fullName evidence="8">Arp2/3 complex 41 kDa subunit</fullName>
    </recommendedName>
    <alternativeName>
        <fullName evidence="9">p41-ARC</fullName>
    </alternativeName>
</protein>
<keyword evidence="7" id="KW-0206">Cytoskeleton</keyword>
<dbReference type="InterPro" id="IPR017383">
    <property type="entry name" value="ARPC1"/>
</dbReference>
<evidence type="ECO:0000256" key="5">
    <source>
        <dbReference type="ARBA" id="ARBA00022737"/>
    </source>
</evidence>
<comment type="subcellular location">
    <subcellularLocation>
        <location evidence="1">Cytoplasm</location>
        <location evidence="1">Cytoskeleton</location>
    </subcellularLocation>
</comment>
<keyword evidence="13" id="KW-1185">Reference proteome</keyword>
<gene>
    <name evidence="12" type="ORF">FA09DRAFT_329001</name>
</gene>
<dbReference type="OrthoDB" id="406844at2759"/>
<dbReference type="SUPFAM" id="SSF50978">
    <property type="entry name" value="WD40 repeat-like"/>
    <property type="match status" value="1"/>
</dbReference>
<dbReference type="Gene3D" id="2.130.10.10">
    <property type="entry name" value="YVTN repeat-like/Quinoprotein amine dehydrogenase"/>
    <property type="match status" value="1"/>
</dbReference>
<evidence type="ECO:0000256" key="7">
    <source>
        <dbReference type="ARBA" id="ARBA00023212"/>
    </source>
</evidence>
<dbReference type="InterPro" id="IPR015943">
    <property type="entry name" value="WD40/YVTN_repeat-like_dom_sf"/>
</dbReference>
<dbReference type="PROSITE" id="PS50082">
    <property type="entry name" value="WD_REPEATS_2"/>
    <property type="match status" value="1"/>
</dbReference>
<keyword evidence="4 10" id="KW-0853">WD repeat</keyword>
<reference evidence="12 13" key="1">
    <citation type="journal article" date="2018" name="Mol. Biol. Evol.">
        <title>Broad Genomic Sampling Reveals a Smut Pathogenic Ancestry of the Fungal Clade Ustilaginomycotina.</title>
        <authorList>
            <person name="Kijpornyongpan T."/>
            <person name="Mondo S.J."/>
            <person name="Barry K."/>
            <person name="Sandor L."/>
            <person name="Lee J."/>
            <person name="Lipzen A."/>
            <person name="Pangilinan J."/>
            <person name="LaButti K."/>
            <person name="Hainaut M."/>
            <person name="Henrissat B."/>
            <person name="Grigoriev I.V."/>
            <person name="Spatafora J.W."/>
            <person name="Aime M.C."/>
        </authorList>
    </citation>
    <scope>NUCLEOTIDE SEQUENCE [LARGE SCALE GENOMIC DNA]</scope>
    <source>
        <strain evidence="12 13">MCA 4186</strain>
    </source>
</reference>
<evidence type="ECO:0000256" key="10">
    <source>
        <dbReference type="PROSITE-ProRule" id="PRU00221"/>
    </source>
</evidence>
<dbReference type="AlphaFoldDB" id="A0A316ZDA9"/>
<dbReference type="PROSITE" id="PS50294">
    <property type="entry name" value="WD_REPEATS_REGION"/>
    <property type="match status" value="1"/>
</dbReference>
<dbReference type="SMART" id="SM00320">
    <property type="entry name" value="WD40"/>
    <property type="match status" value="5"/>
</dbReference>
<evidence type="ECO:0000256" key="6">
    <source>
        <dbReference type="ARBA" id="ARBA00023203"/>
    </source>
</evidence>
<dbReference type="GO" id="GO:0034314">
    <property type="term" value="P:Arp2/3 complex-mediated actin nucleation"/>
    <property type="evidence" value="ECO:0007669"/>
    <property type="project" value="InterPro"/>
</dbReference>
<evidence type="ECO:0000313" key="12">
    <source>
        <dbReference type="EMBL" id="PWN99038.1"/>
    </source>
</evidence>
<sequence length="440" mass="45394">MSAPTVHHLSLGPLTAHAFNADRTRVAVCPNSHEVLIYALAGGAWTLAATLAEHDKLVTSVDWAPHTDRLVTCSQDRNAYVWTRDADAVPRAGASEVWKPTLVLLRLNRAATCVRWSPNEDKFAVASGARIISVCSFEAENDWWVAKHIRRPLRSTILSLDWHANNVLLAAGCADMTARVFSAFIKGIDAKPAPSVWGERLPFGTVCGEWKTPAGGWVHGVSFSPDGDALAFVGHDSSLTIAYPSGPDAPPHAVHVLRSPTLPYVSVQFASNGSLVAAGHDCQPMLFTGSAEGGWKLDRSLDAAALAGGAGGAAAPPVPTRAPGGPGRLNNEAFNRFKSADARGVPAASSFAPSASAGSGASGSVAGGLGAVAGASVGADGELHTTHQNTITSIRPYKGDAQQLSHVSTSGVDGRLCIFAVPAAGSAAALASGIASMRVA</sequence>
<dbReference type="RefSeq" id="XP_025599317.1">
    <property type="nucleotide sequence ID" value="XM_025741992.1"/>
</dbReference>
<keyword evidence="5" id="KW-0677">Repeat</keyword>
<dbReference type="GeneID" id="37269536"/>
<evidence type="ECO:0000256" key="3">
    <source>
        <dbReference type="ARBA" id="ARBA00022490"/>
    </source>
</evidence>
<dbReference type="GO" id="GO:0051015">
    <property type="term" value="F:actin filament binding"/>
    <property type="evidence" value="ECO:0007669"/>
    <property type="project" value="TreeGrafter"/>
</dbReference>
<evidence type="ECO:0000256" key="1">
    <source>
        <dbReference type="ARBA" id="ARBA00004245"/>
    </source>
</evidence>
<organism evidence="12 13">
    <name type="scientific">Tilletiopsis washingtonensis</name>
    <dbReference type="NCBI Taxonomy" id="58919"/>
    <lineage>
        <taxon>Eukaryota</taxon>
        <taxon>Fungi</taxon>
        <taxon>Dikarya</taxon>
        <taxon>Basidiomycota</taxon>
        <taxon>Ustilaginomycotina</taxon>
        <taxon>Exobasidiomycetes</taxon>
        <taxon>Entylomatales</taxon>
        <taxon>Entylomatales incertae sedis</taxon>
        <taxon>Tilletiopsis</taxon>
    </lineage>
</organism>
<feature type="region of interest" description="Disordered" evidence="11">
    <location>
        <begin position="308"/>
        <end position="332"/>
    </location>
</feature>
<dbReference type="STRING" id="58919.A0A316ZDA9"/>
<name>A0A316ZDA9_9BASI</name>
<proteinExistence type="inferred from homology"/>
<dbReference type="Pfam" id="PF00400">
    <property type="entry name" value="WD40"/>
    <property type="match status" value="2"/>
</dbReference>
<evidence type="ECO:0000313" key="13">
    <source>
        <dbReference type="Proteomes" id="UP000245946"/>
    </source>
</evidence>
<accession>A0A316ZDA9</accession>
<keyword evidence="6" id="KW-0009">Actin-binding</keyword>
<dbReference type="EMBL" id="KZ819289">
    <property type="protein sequence ID" value="PWN99038.1"/>
    <property type="molecule type" value="Genomic_DNA"/>
</dbReference>
<dbReference type="PANTHER" id="PTHR10709:SF2">
    <property type="entry name" value="ACTIN-RELATED PROTEIN 2_3 COMPLEX SUBUNIT"/>
    <property type="match status" value="1"/>
</dbReference>
<dbReference type="GO" id="GO:0005885">
    <property type="term" value="C:Arp2/3 protein complex"/>
    <property type="evidence" value="ECO:0007669"/>
    <property type="project" value="InterPro"/>
</dbReference>
<evidence type="ECO:0000256" key="9">
    <source>
        <dbReference type="ARBA" id="ARBA00041789"/>
    </source>
</evidence>
<keyword evidence="3" id="KW-0963">Cytoplasm</keyword>
<dbReference type="InterPro" id="IPR036322">
    <property type="entry name" value="WD40_repeat_dom_sf"/>
</dbReference>
<feature type="repeat" description="WD" evidence="10">
    <location>
        <begin position="51"/>
        <end position="82"/>
    </location>
</feature>
<comment type="similarity">
    <text evidence="2">Belongs to the WD repeat ARPC1 family.</text>
</comment>
<evidence type="ECO:0000256" key="4">
    <source>
        <dbReference type="ARBA" id="ARBA00022574"/>
    </source>
</evidence>
<evidence type="ECO:0000256" key="11">
    <source>
        <dbReference type="SAM" id="MobiDB-lite"/>
    </source>
</evidence>